<evidence type="ECO:0000313" key="2">
    <source>
        <dbReference type="EMBL" id="TRW14619.1"/>
    </source>
</evidence>
<sequence length="124" mass="12761">MQDEPAAPEILAAVAAFLRDTVAPQTTPLIAYQARVAANAVDLVARQWTLAPASDSAELEGLRALLGRDGSLSELNAALAEALADGTIAAEAAAPHLRATILAKLAVDQPKYSGYLAALAEKDA</sequence>
<protein>
    <recommendedName>
        <fullName evidence="1">DUF6285 domain-containing protein</fullName>
    </recommendedName>
</protein>
<accession>A0A552U8W1</accession>
<dbReference type="AlphaFoldDB" id="A0A552U8W1"/>
<organism evidence="2 3">
    <name type="scientific">Glacieibacterium frigidum</name>
    <dbReference type="NCBI Taxonomy" id="2593303"/>
    <lineage>
        <taxon>Bacteria</taxon>
        <taxon>Pseudomonadati</taxon>
        <taxon>Pseudomonadota</taxon>
        <taxon>Alphaproteobacteria</taxon>
        <taxon>Sphingomonadales</taxon>
        <taxon>Sphingosinicellaceae</taxon>
        <taxon>Glacieibacterium</taxon>
    </lineage>
</organism>
<dbReference type="InterPro" id="IPR046252">
    <property type="entry name" value="DUF6285"/>
</dbReference>
<dbReference type="Proteomes" id="UP000317894">
    <property type="component" value="Unassembled WGS sequence"/>
</dbReference>
<feature type="domain" description="DUF6285" evidence="1">
    <location>
        <begin position="24"/>
        <end position="112"/>
    </location>
</feature>
<proteinExistence type="predicted"/>
<comment type="caution">
    <text evidence="2">The sequence shown here is derived from an EMBL/GenBank/DDBJ whole genome shotgun (WGS) entry which is preliminary data.</text>
</comment>
<dbReference type="Pfam" id="PF19802">
    <property type="entry name" value="DUF6285"/>
    <property type="match status" value="1"/>
</dbReference>
<evidence type="ECO:0000313" key="3">
    <source>
        <dbReference type="Proteomes" id="UP000317894"/>
    </source>
</evidence>
<gene>
    <name evidence="2" type="ORF">FMM06_13055</name>
</gene>
<name>A0A552U8W1_9SPHN</name>
<evidence type="ECO:0000259" key="1">
    <source>
        <dbReference type="Pfam" id="PF19802"/>
    </source>
</evidence>
<keyword evidence="3" id="KW-1185">Reference proteome</keyword>
<reference evidence="2 3" key="1">
    <citation type="submission" date="2019-07" db="EMBL/GenBank/DDBJ databases">
        <title>Novel species isolated from glacier.</title>
        <authorList>
            <person name="Liu Q."/>
            <person name="Xin Y.-H."/>
        </authorList>
    </citation>
    <scope>NUCLEOTIDE SEQUENCE [LARGE SCALE GENOMIC DNA]</scope>
    <source>
        <strain evidence="2 3">LB1R16</strain>
    </source>
</reference>
<dbReference type="OrthoDB" id="8854461at2"/>
<dbReference type="EMBL" id="VJWA01000002">
    <property type="protein sequence ID" value="TRW14619.1"/>
    <property type="molecule type" value="Genomic_DNA"/>
</dbReference>
<dbReference type="RefSeq" id="WP_144237824.1">
    <property type="nucleotide sequence ID" value="NZ_VJWA01000002.1"/>
</dbReference>